<feature type="compositionally biased region" description="Basic and acidic residues" evidence="1">
    <location>
        <begin position="752"/>
        <end position="765"/>
    </location>
</feature>
<feature type="compositionally biased region" description="Polar residues" evidence="1">
    <location>
        <begin position="124"/>
        <end position="146"/>
    </location>
</feature>
<feature type="region of interest" description="Disordered" evidence="1">
    <location>
        <begin position="372"/>
        <end position="578"/>
    </location>
</feature>
<evidence type="ECO:0000256" key="1">
    <source>
        <dbReference type="SAM" id="MobiDB-lite"/>
    </source>
</evidence>
<feature type="compositionally biased region" description="Basic and acidic residues" evidence="1">
    <location>
        <begin position="83"/>
        <end position="92"/>
    </location>
</feature>
<dbReference type="AlphaFoldDB" id="A0A178FIT6"/>
<sequence>MAHTGRGYREALRLSSTRADTFNMEDQVDGMPACEPTITNESTVSNNSIQSTDNTQPAYPRFMTPISPSHQLFLPSSNLSRRPSVDRPKQSRPETPTRSLPISSSRPRQKTWASVASKGVDAFRSTSAKSTNYSKRTPYRNGQSPGVGSYRLISVTEIEQQSTPCPDRNSKECNYKARIQHVADKKLASEKPLPYPPGPILGVDTTCNSDLHTSVETSKDLSQCLHSFSPSDKEWAAVASEQAEDSKEDTTSNAQANAIDEIKLTRIEEDTHTLIPDGVRMFADALSKLTKATACMEVGKGGEGQTSEVQEDYLPESGAAEAPSPGSTKWGTSAPSHSSTESQFSLHRKPQNLKIVTDFYRNPVQTERSSAFHGIGVPVPPGYHSRVPKSNPFRDRPRVASSPGSMNHLLTRESRAASCSLQNSPSPIRTPGAMIPKQKPMGTPTPSNPYYSASLNTTPRTDKSGSKIPRMSPRNLFSESDSGAGNSSKATVFSPSKRSSIPLPSRLLQQNREDNGSGNLPEGTTPSAIFDRAEKITTDGTVAKENSSGMDKGNNHSSMNLRRESQGEMNSKTEGMEENVDPFSDDITVKQLSKSAPSHGPQLRISSEAERLIMGDNDIKVLEKNVKESRCPSRGPSRQSGHKREFRLSTDSLFATFSSKRSKNSSYRLSFSGKPPAEEGSPTPAGGQAGKSIPKAKSAEFGIRRASSGHRSMRRKSSPEKEPPHPTSEKLDADPFLDTEGKDLNSKQSTSIDREQVAEPGKPNEEPCSSPVVESAKKSSILVAVTDNSPSPSKSAGPVERTRKSQNEAPKVNSPRSPRHNSKISVTYGSPRRYPHRPSTDRAHYKPRPNNDIHTGPDQPSSQNADNQGQKDKRHKKRHHRSADPITTAPEPIKTKGSSSKGVFSNFRGLFSKNKSEAPKEIMRPLISYAKPTVASNFKLSVPASHSVPHLGTNGSGVPSGTSNGDISYRHLEPPLSPALRDTGRISTITMEILDSARNEVDTSRKEKLIRLGKILIEAVNNSHDAEKAMLTAIQAAKEAEVACAMAKENAMKMSQVACDWARPLASAKDSSA</sequence>
<dbReference type="EMBL" id="LHPN01000005">
    <property type="protein sequence ID" value="OAL71924.1"/>
    <property type="molecule type" value="Genomic_DNA"/>
</dbReference>
<feature type="compositionally biased region" description="Polar residues" evidence="1">
    <location>
        <begin position="66"/>
        <end position="81"/>
    </location>
</feature>
<name>A0A178FIT6_TRIVO</name>
<feature type="compositionally biased region" description="Polar residues" evidence="1">
    <location>
        <begin position="93"/>
        <end position="114"/>
    </location>
</feature>
<feature type="compositionally biased region" description="Polar residues" evidence="1">
    <location>
        <begin position="475"/>
        <end position="499"/>
    </location>
</feature>
<reference evidence="2 3" key="1">
    <citation type="submission" date="2016-05" db="EMBL/GenBank/DDBJ databases">
        <title>Genome sequencing of Trichophyton violaceum CMCC(F)T3l isolated from hair.</title>
        <authorList>
            <person name="Zhan P."/>
            <person name="Tao Y."/>
            <person name="Liu W."/>
        </authorList>
    </citation>
    <scope>NUCLEOTIDE SEQUENCE [LARGE SCALE GENOMIC DNA]</scope>
    <source>
        <strain evidence="3">CMCC(F)T3l</strain>
    </source>
</reference>
<feature type="compositionally biased region" description="Polar residues" evidence="1">
    <location>
        <begin position="325"/>
        <end position="345"/>
    </location>
</feature>
<feature type="region of interest" description="Disordered" evidence="1">
    <location>
        <begin position="317"/>
        <end position="347"/>
    </location>
</feature>
<feature type="compositionally biased region" description="Basic residues" evidence="1">
    <location>
        <begin position="707"/>
        <end position="716"/>
    </location>
</feature>
<evidence type="ECO:0000313" key="2">
    <source>
        <dbReference type="EMBL" id="OAL71924.1"/>
    </source>
</evidence>
<feature type="compositionally biased region" description="Basic residues" evidence="1">
    <location>
        <begin position="872"/>
        <end position="881"/>
    </location>
</feature>
<feature type="compositionally biased region" description="Polar residues" evidence="1">
    <location>
        <begin position="516"/>
        <end position="527"/>
    </location>
</feature>
<dbReference type="Proteomes" id="UP000243519">
    <property type="component" value="Unassembled WGS sequence"/>
</dbReference>
<feature type="compositionally biased region" description="Polar residues" evidence="1">
    <location>
        <begin position="858"/>
        <end position="868"/>
    </location>
</feature>
<evidence type="ECO:0000313" key="3">
    <source>
        <dbReference type="Proteomes" id="UP000243519"/>
    </source>
</evidence>
<protein>
    <submittedName>
        <fullName evidence="2">Uncharacterized protein</fullName>
    </submittedName>
</protein>
<feature type="compositionally biased region" description="Polar residues" evidence="1">
    <location>
        <begin position="444"/>
        <end position="459"/>
    </location>
</feature>
<feature type="compositionally biased region" description="Polar residues" evidence="1">
    <location>
        <begin position="538"/>
        <end position="560"/>
    </location>
</feature>
<gene>
    <name evidence="2" type="ORF">A7D00_3956</name>
</gene>
<feature type="compositionally biased region" description="Basic and acidic residues" evidence="1">
    <location>
        <begin position="717"/>
        <end position="745"/>
    </location>
</feature>
<feature type="compositionally biased region" description="Polar residues" evidence="1">
    <location>
        <begin position="37"/>
        <end position="57"/>
    </location>
</feature>
<feature type="compositionally biased region" description="Polar residues" evidence="1">
    <location>
        <begin position="417"/>
        <end position="427"/>
    </location>
</feature>
<proteinExistence type="predicted"/>
<feature type="compositionally biased region" description="Polar residues" evidence="1">
    <location>
        <begin position="649"/>
        <end position="669"/>
    </location>
</feature>
<dbReference type="OrthoDB" id="5407305at2759"/>
<comment type="caution">
    <text evidence="2">The sequence shown here is derived from an EMBL/GenBank/DDBJ whole genome shotgun (WGS) entry which is preliminary data.</text>
</comment>
<feature type="region of interest" description="Disordered" evidence="1">
    <location>
        <begin position="624"/>
        <end position="901"/>
    </location>
</feature>
<accession>A0A178FIT6</accession>
<feature type="region of interest" description="Disordered" evidence="1">
    <location>
        <begin position="37"/>
        <end position="147"/>
    </location>
</feature>
<organism evidence="2 3">
    <name type="scientific">Trichophyton violaceum</name>
    <dbReference type="NCBI Taxonomy" id="34388"/>
    <lineage>
        <taxon>Eukaryota</taxon>
        <taxon>Fungi</taxon>
        <taxon>Dikarya</taxon>
        <taxon>Ascomycota</taxon>
        <taxon>Pezizomycotina</taxon>
        <taxon>Eurotiomycetes</taxon>
        <taxon>Eurotiomycetidae</taxon>
        <taxon>Onygenales</taxon>
        <taxon>Arthrodermataceae</taxon>
        <taxon>Trichophyton</taxon>
    </lineage>
</organism>
<keyword evidence="3" id="KW-1185">Reference proteome</keyword>